<gene>
    <name evidence="1" type="ORF">J5W02_13875</name>
</gene>
<comment type="caution">
    <text evidence="1">The sequence shown here is derived from an EMBL/GenBank/DDBJ whole genome shotgun (WGS) entry which is preliminary data.</text>
</comment>
<sequence length="244" mass="27855">MQKMVFTNKNCRDSFGISDASYNFLLNKPMLCPYCGAYEDGVTVDRKIFSANSPAVFGVITYRCTRCSKIYIVVYDINSTVKESNVAAIYPTTNYSFSNERIEKVSPRFIDIYNQALLCESNNNLELAAIGFRASLEILVKDFAVNELEIDKSVVTKKTLFEAIGEYLNNQELIASGDVVRILGNDYAHYERKYPEQDFEILKSYMEIFIHLVETKLMIAHPPVFRQTKDQTPQVSDHQDSNTP</sequence>
<reference evidence="1 2" key="1">
    <citation type="submission" date="2021-03" db="EMBL/GenBank/DDBJ databases">
        <title>Caproiciproducens sp. nov. isolated from feces of cow.</title>
        <authorList>
            <person name="Choi J.-Y."/>
        </authorList>
    </citation>
    <scope>NUCLEOTIDE SEQUENCE [LARGE SCALE GENOMIC DNA]</scope>
    <source>
        <strain evidence="1 2">AGMB10547</strain>
    </source>
</reference>
<dbReference type="RefSeq" id="WP_219966301.1">
    <property type="nucleotide sequence ID" value="NZ_JAGFNZ010000006.1"/>
</dbReference>
<dbReference type="Proteomes" id="UP000719942">
    <property type="component" value="Unassembled WGS sequence"/>
</dbReference>
<evidence type="ECO:0000313" key="1">
    <source>
        <dbReference type="EMBL" id="MBW7573898.1"/>
    </source>
</evidence>
<accession>A0ABS7DRG5</accession>
<dbReference type="EMBL" id="JAGFNZ010000006">
    <property type="protein sequence ID" value="MBW7573898.1"/>
    <property type="molecule type" value="Genomic_DNA"/>
</dbReference>
<organism evidence="1 2">
    <name type="scientific">Caproiciproducens faecalis</name>
    <dbReference type="NCBI Taxonomy" id="2820301"/>
    <lineage>
        <taxon>Bacteria</taxon>
        <taxon>Bacillati</taxon>
        <taxon>Bacillota</taxon>
        <taxon>Clostridia</taxon>
        <taxon>Eubacteriales</taxon>
        <taxon>Acutalibacteraceae</taxon>
        <taxon>Caproiciproducens</taxon>
    </lineage>
</organism>
<evidence type="ECO:0000313" key="2">
    <source>
        <dbReference type="Proteomes" id="UP000719942"/>
    </source>
</evidence>
<protein>
    <submittedName>
        <fullName evidence="1">DUF4145 domain-containing protein</fullName>
    </submittedName>
</protein>
<name>A0ABS7DRG5_9FIRM</name>
<keyword evidence="2" id="KW-1185">Reference proteome</keyword>
<proteinExistence type="predicted"/>